<accession>G8EYC3</accession>
<protein>
    <submittedName>
        <fullName evidence="1">Uncharacterized protein</fullName>
    </submittedName>
</protein>
<dbReference type="Proteomes" id="UP000297398">
    <property type="component" value="Segment"/>
</dbReference>
<gene>
    <name evidence="2" type="ORF">S-CBP42_0013</name>
    <name evidence="1" type="ORF">SXGG_00003</name>
</gene>
<dbReference type="RefSeq" id="YP_009220198.1">
    <property type="nucleotide sequence ID" value="NC_029031.1"/>
</dbReference>
<evidence type="ECO:0000313" key="2">
    <source>
        <dbReference type="EMBL" id="AGK86665.1"/>
    </source>
</evidence>
<evidence type="ECO:0000313" key="1">
    <source>
        <dbReference type="EMBL" id="AET72503.1"/>
    </source>
</evidence>
<dbReference type="EMBL" id="JF974300">
    <property type="protein sequence ID" value="AET72503.1"/>
    <property type="molecule type" value="Genomic_DNA"/>
</dbReference>
<evidence type="ECO:0000313" key="4">
    <source>
        <dbReference type="Proteomes" id="UP000297398"/>
    </source>
</evidence>
<keyword evidence="3" id="KW-1185">Reference proteome</keyword>
<sequence length="160" mass="18025">MTNETHPYPTDRVAVFECINPASGYEGVASVLMPTGETDPDELFQRELGDKGIPYTVISKAELPKDRLFRNAWSYKSNKIEEDYDKAKAVAHNKRREKRAEEFKPHDETIAKAIPGQAEAAESERAKIRSKYDAVQVDLDACPCVDTLRAKCKEHGLDKL</sequence>
<dbReference type="EMBL" id="KC310805">
    <property type="protein sequence ID" value="AGK86665.1"/>
    <property type="molecule type" value="Genomic_DNA"/>
</dbReference>
<name>G8EYC3_9CAUD</name>
<reference evidence="2 3" key="3">
    <citation type="journal article" date="2015" name="PLoS ONE">
        <title>Comparative Genomic and Phylogenomic Analyses Reveal a Conserved Core Genome Shared by Estuarine and Oceanic Cyanopodoviruses.</title>
        <authorList>
            <person name="Huang S."/>
            <person name="Zhang S."/>
            <person name="Jiao N."/>
            <person name="Chen F."/>
        </authorList>
    </citation>
    <scope>NUCLEOTIDE SEQUENCE [LARGE SCALE GENOMIC DNA]</scope>
</reference>
<reference evidence="3" key="2">
    <citation type="submission" date="2012-12" db="EMBL/GenBank/DDBJ databases">
        <title>Genomics of marine cyanopodoviruses.</title>
        <authorList>
            <person name="Huang S."/>
            <person name="Chen F."/>
        </authorList>
    </citation>
    <scope>NUCLEOTIDE SEQUENCE [LARGE SCALE GENOMIC DNA]</scope>
</reference>
<dbReference type="Proteomes" id="UP000030042">
    <property type="component" value="Segment"/>
</dbReference>
<dbReference type="GeneID" id="26646370"/>
<reference evidence="1 4" key="1">
    <citation type="submission" date="2010-12" db="EMBL/GenBank/DDBJ databases">
        <title>The Genome Sequence of Synechococcus phage S-CBP42.</title>
        <authorList>
            <consortium name="The Broad Institute Genome Sequencing Platform"/>
            <person name="Henn M.R."/>
            <person name="Chen F."/>
            <person name="Wang K."/>
            <person name="Levin J."/>
            <person name="Malboeuf C."/>
            <person name="Casali M."/>
            <person name="Russ C."/>
            <person name="Lennon N."/>
            <person name="Chapman S.B."/>
            <person name="Erlich R."/>
            <person name="Young S.K."/>
            <person name="Yandava C."/>
            <person name="Zeng Q."/>
            <person name="Alvarado L."/>
            <person name="Anderson S."/>
            <person name="Berlin A."/>
            <person name="Chen Z."/>
            <person name="Freedman E."/>
            <person name="Gellesch M."/>
            <person name="Goldberg J."/>
            <person name="Green L."/>
            <person name="Griggs A."/>
            <person name="Gujja S."/>
            <person name="Heilman E.R."/>
            <person name="Heiman D."/>
            <person name="Hollinger A."/>
            <person name="Howarth C."/>
            <person name="Larson L."/>
            <person name="Mehta T."/>
            <person name="Pearson M."/>
            <person name="Roberts A."/>
            <person name="Ryan E."/>
            <person name="Saif S."/>
            <person name="Shea T."/>
            <person name="Shenoy N."/>
            <person name="Sisk P."/>
            <person name="Stolte C."/>
            <person name="Sykes S."/>
            <person name="White J."/>
            <person name="Haas B."/>
            <person name="Nusbaum C."/>
            <person name="Birren B."/>
        </authorList>
    </citation>
    <scope>NUCLEOTIDE SEQUENCE [LARGE SCALE GENOMIC DNA]</scope>
</reference>
<organism evidence="1 4">
    <name type="scientific">Synechococcus phage S-CBP42</name>
    <dbReference type="NCBI Taxonomy" id="461711"/>
    <lineage>
        <taxon>Viruses</taxon>
        <taxon>Duplodnaviria</taxon>
        <taxon>Heunggongvirae</taxon>
        <taxon>Uroviricota</taxon>
        <taxon>Caudoviricetes</taxon>
        <taxon>Autographivirales</taxon>
        <taxon>Aegirvirus</taxon>
        <taxon>Aegirvirus SCBP42</taxon>
    </lineage>
</organism>
<proteinExistence type="predicted"/>
<dbReference type="KEGG" id="vg:26646370"/>
<evidence type="ECO:0000313" key="3">
    <source>
        <dbReference type="Proteomes" id="UP000030042"/>
    </source>
</evidence>